<dbReference type="InterPro" id="IPR023458">
    <property type="entry name" value="Met-tRNA_ligase_1"/>
</dbReference>
<dbReference type="SUPFAM" id="SSF52374">
    <property type="entry name" value="Nucleotidylyl transferase"/>
    <property type="match status" value="1"/>
</dbReference>
<keyword evidence="4 7" id="KW-0648">Protein biosynthesis</keyword>
<dbReference type="PANTHER" id="PTHR45765:SF1">
    <property type="entry name" value="METHIONINE--TRNA LIGASE, CYTOPLASMIC"/>
    <property type="match status" value="1"/>
</dbReference>
<evidence type="ECO:0000256" key="1">
    <source>
        <dbReference type="ARBA" id="ARBA00022598"/>
    </source>
</evidence>
<keyword evidence="5 7" id="KW-0030">Aminoacyl-tRNA synthetase</keyword>
<dbReference type="Proteomes" id="UP000622552">
    <property type="component" value="Unassembled WGS sequence"/>
</dbReference>
<evidence type="ECO:0000313" key="10">
    <source>
        <dbReference type="Proteomes" id="UP000622552"/>
    </source>
</evidence>
<feature type="domain" description="Methionyl/Leucyl tRNA synthetase" evidence="8">
    <location>
        <begin position="10"/>
        <end position="382"/>
    </location>
</feature>
<dbReference type="GO" id="GO:0005524">
    <property type="term" value="F:ATP binding"/>
    <property type="evidence" value="ECO:0007669"/>
    <property type="project" value="UniProtKB-KW"/>
</dbReference>
<dbReference type="GO" id="GO:0006431">
    <property type="term" value="P:methionyl-tRNA aminoacylation"/>
    <property type="evidence" value="ECO:0007669"/>
    <property type="project" value="TreeGrafter"/>
</dbReference>
<dbReference type="InterPro" id="IPR029038">
    <property type="entry name" value="MetRS_Zn"/>
</dbReference>
<dbReference type="PANTHER" id="PTHR45765">
    <property type="entry name" value="METHIONINE--TRNA LIGASE"/>
    <property type="match status" value="1"/>
</dbReference>
<dbReference type="InterPro" id="IPR015413">
    <property type="entry name" value="Methionyl/Leucyl_tRNA_Synth"/>
</dbReference>
<dbReference type="AlphaFoldDB" id="A0A8J7G794"/>
<sequence>MSAEARGLTLITAIQPTPNGPLHLGHLSGPYVAADIAARAARAAGRDVMIMGGLDTHQNYVLTRAEADGRTGAESCTAYSDLIRRGMAAARLEYDLFLDPQTDGSYRRGVAALFTELVDGKVIPVGEATLATCADCARVVHHARVSGRCPHCGQGASGGTCEGCGSFLTALDLLDATSTCHGTALVPAAFRVPVLKLEDHRSQLAEHWAKSVMPPRVRTLLAGYLATGLPEIPLAYPSDWGIAWDCDGAELRIDVWAEMALGYLYAVSRHLDADAPATLVACVAGWAGVGEMWNFFGIDNAFYHLALIPAVLQAAGLRSGPRMGLVVNEFYLLDGMKFSTSRGHAIWSHELLATEDPAVVRAYLSWDRPDTHGTDFTLAGFTAFKEYLGRILAGVDASPLPAALADAELERALRALRLETFDVAAAVRGAVNAHAARPEGARRVLDAVFGIGQPG</sequence>
<dbReference type="EMBL" id="JADOUF010000001">
    <property type="protein sequence ID" value="MBG6134170.1"/>
    <property type="molecule type" value="Genomic_DNA"/>
</dbReference>
<dbReference type="PROSITE" id="PS00178">
    <property type="entry name" value="AA_TRNA_LIGASE_I"/>
    <property type="match status" value="1"/>
</dbReference>
<evidence type="ECO:0000256" key="5">
    <source>
        <dbReference type="ARBA" id="ARBA00023146"/>
    </source>
</evidence>
<evidence type="ECO:0000256" key="3">
    <source>
        <dbReference type="ARBA" id="ARBA00022840"/>
    </source>
</evidence>
<dbReference type="InterPro" id="IPR014729">
    <property type="entry name" value="Rossmann-like_a/b/a_fold"/>
</dbReference>
<dbReference type="SUPFAM" id="SSF57770">
    <property type="entry name" value="Methionyl-tRNA synthetase (MetRS), Zn-domain"/>
    <property type="match status" value="1"/>
</dbReference>
<accession>A0A8J7G794</accession>
<dbReference type="Gene3D" id="2.20.28.20">
    <property type="entry name" value="Methionyl-tRNA synthetase, Zn-domain"/>
    <property type="match status" value="1"/>
</dbReference>
<dbReference type="GO" id="GO:0005829">
    <property type="term" value="C:cytosol"/>
    <property type="evidence" value="ECO:0007669"/>
    <property type="project" value="TreeGrafter"/>
</dbReference>
<dbReference type="InterPro" id="IPR001412">
    <property type="entry name" value="aa-tRNA-synth_I_CS"/>
</dbReference>
<keyword evidence="2 7" id="KW-0547">Nucleotide-binding</keyword>
<comment type="catalytic activity">
    <reaction evidence="6">
        <text>tRNA(Met) + L-methionine + ATP = L-methionyl-tRNA(Met) + AMP + diphosphate</text>
        <dbReference type="Rhea" id="RHEA:13481"/>
        <dbReference type="Rhea" id="RHEA-COMP:9667"/>
        <dbReference type="Rhea" id="RHEA-COMP:9698"/>
        <dbReference type="ChEBI" id="CHEBI:30616"/>
        <dbReference type="ChEBI" id="CHEBI:33019"/>
        <dbReference type="ChEBI" id="CHEBI:57844"/>
        <dbReference type="ChEBI" id="CHEBI:78442"/>
        <dbReference type="ChEBI" id="CHEBI:78530"/>
        <dbReference type="ChEBI" id="CHEBI:456215"/>
        <dbReference type="EC" id="6.1.1.10"/>
    </reaction>
</comment>
<dbReference type="Pfam" id="PF09334">
    <property type="entry name" value="tRNA-synt_1g"/>
    <property type="match status" value="1"/>
</dbReference>
<reference evidence="9" key="1">
    <citation type="submission" date="2020-11" db="EMBL/GenBank/DDBJ databases">
        <title>Sequencing the genomes of 1000 actinobacteria strains.</title>
        <authorList>
            <person name="Klenk H.-P."/>
        </authorList>
    </citation>
    <scope>NUCLEOTIDE SEQUENCE</scope>
    <source>
        <strain evidence="9">DSM 45356</strain>
    </source>
</reference>
<evidence type="ECO:0000256" key="7">
    <source>
        <dbReference type="RuleBase" id="RU363039"/>
    </source>
</evidence>
<evidence type="ECO:0000313" key="9">
    <source>
        <dbReference type="EMBL" id="MBG6134170.1"/>
    </source>
</evidence>
<dbReference type="RefSeq" id="WP_197001435.1">
    <property type="nucleotide sequence ID" value="NZ_BONS01000026.1"/>
</dbReference>
<evidence type="ECO:0000259" key="8">
    <source>
        <dbReference type="Pfam" id="PF09334"/>
    </source>
</evidence>
<protein>
    <submittedName>
        <fullName evidence="9">Methionyl-tRNA synthetase</fullName>
        <ecNumber evidence="9">6.1.1.10</ecNumber>
    </submittedName>
</protein>
<gene>
    <name evidence="9" type="ORF">IW245_000364</name>
</gene>
<comment type="caution">
    <text evidence="9">The sequence shown here is derived from an EMBL/GenBank/DDBJ whole genome shotgun (WGS) entry which is preliminary data.</text>
</comment>
<evidence type="ECO:0000256" key="4">
    <source>
        <dbReference type="ARBA" id="ARBA00022917"/>
    </source>
</evidence>
<evidence type="ECO:0000256" key="6">
    <source>
        <dbReference type="ARBA" id="ARBA00047364"/>
    </source>
</evidence>
<organism evidence="9 10">
    <name type="scientific">Longispora fulva</name>
    <dbReference type="NCBI Taxonomy" id="619741"/>
    <lineage>
        <taxon>Bacteria</taxon>
        <taxon>Bacillati</taxon>
        <taxon>Actinomycetota</taxon>
        <taxon>Actinomycetes</taxon>
        <taxon>Micromonosporales</taxon>
        <taxon>Micromonosporaceae</taxon>
        <taxon>Longispora</taxon>
    </lineage>
</organism>
<evidence type="ECO:0000256" key="2">
    <source>
        <dbReference type="ARBA" id="ARBA00022741"/>
    </source>
</evidence>
<name>A0A8J7G794_9ACTN</name>
<keyword evidence="1 7" id="KW-0436">Ligase</keyword>
<proteinExistence type="inferred from homology"/>
<dbReference type="EC" id="6.1.1.10" evidence="9"/>
<keyword evidence="10" id="KW-1185">Reference proteome</keyword>
<comment type="similarity">
    <text evidence="7">Belongs to the class-I aminoacyl-tRNA synthetase family.</text>
</comment>
<dbReference type="Gene3D" id="3.40.50.620">
    <property type="entry name" value="HUPs"/>
    <property type="match status" value="1"/>
</dbReference>
<dbReference type="GO" id="GO:0004825">
    <property type="term" value="F:methionine-tRNA ligase activity"/>
    <property type="evidence" value="ECO:0007669"/>
    <property type="project" value="UniProtKB-EC"/>
</dbReference>
<keyword evidence="3 7" id="KW-0067">ATP-binding</keyword>